<dbReference type="Proteomes" id="UP000735302">
    <property type="component" value="Unassembled WGS sequence"/>
</dbReference>
<protein>
    <recommendedName>
        <fullName evidence="4">CUB domain-containing protein</fullName>
    </recommendedName>
</protein>
<evidence type="ECO:0008006" key="4">
    <source>
        <dbReference type="Google" id="ProtNLM"/>
    </source>
</evidence>
<dbReference type="AlphaFoldDB" id="A0AAV4AZ57"/>
<keyword evidence="1" id="KW-0812">Transmembrane</keyword>
<name>A0AAV4AZ57_9GAST</name>
<keyword evidence="3" id="KW-1185">Reference proteome</keyword>
<evidence type="ECO:0000313" key="3">
    <source>
        <dbReference type="Proteomes" id="UP000735302"/>
    </source>
</evidence>
<dbReference type="EMBL" id="BLXT01004434">
    <property type="protein sequence ID" value="GFO12608.1"/>
    <property type="molecule type" value="Genomic_DNA"/>
</dbReference>
<keyword evidence="1" id="KW-0472">Membrane</keyword>
<reference evidence="2 3" key="1">
    <citation type="journal article" date="2021" name="Elife">
        <title>Chloroplast acquisition without the gene transfer in kleptoplastic sea slugs, Plakobranchus ocellatus.</title>
        <authorList>
            <person name="Maeda T."/>
            <person name="Takahashi S."/>
            <person name="Yoshida T."/>
            <person name="Shimamura S."/>
            <person name="Takaki Y."/>
            <person name="Nagai Y."/>
            <person name="Toyoda A."/>
            <person name="Suzuki Y."/>
            <person name="Arimoto A."/>
            <person name="Ishii H."/>
            <person name="Satoh N."/>
            <person name="Nishiyama T."/>
            <person name="Hasebe M."/>
            <person name="Maruyama T."/>
            <person name="Minagawa J."/>
            <person name="Obokata J."/>
            <person name="Shigenobu S."/>
        </authorList>
    </citation>
    <scope>NUCLEOTIDE SEQUENCE [LARGE SCALE GENOMIC DNA]</scope>
</reference>
<comment type="caution">
    <text evidence="2">The sequence shown here is derived from an EMBL/GenBank/DDBJ whole genome shotgun (WGS) entry which is preliminary data.</text>
</comment>
<gene>
    <name evidence="2" type="ORF">PoB_003911300</name>
</gene>
<organism evidence="2 3">
    <name type="scientific">Plakobranchus ocellatus</name>
    <dbReference type="NCBI Taxonomy" id="259542"/>
    <lineage>
        <taxon>Eukaryota</taxon>
        <taxon>Metazoa</taxon>
        <taxon>Spiralia</taxon>
        <taxon>Lophotrochozoa</taxon>
        <taxon>Mollusca</taxon>
        <taxon>Gastropoda</taxon>
        <taxon>Heterobranchia</taxon>
        <taxon>Euthyneura</taxon>
        <taxon>Panpulmonata</taxon>
        <taxon>Sacoglossa</taxon>
        <taxon>Placobranchoidea</taxon>
        <taxon>Plakobranchidae</taxon>
        <taxon>Plakobranchus</taxon>
    </lineage>
</organism>
<sequence>MFLRKTIDEEKETFKTPATPALRRDPVMFVSINTIIHKYNDKCYQNRSSMQGINWTATSQGGEVVFIVDINVKEMHGFLDIAYKPLDFYDIRVSFYDEETSASNRKQYYKLLFFLEGMDKYVVNVSTDAPGPGREMVFLTDMTWTENLADYLFIFPSLDDAGIKCETGIKCDDRFLLHTDKTFNGTLLMKLHVLINESENLNNYAVFLTDENQMDFRIYRLSSRPASARPDDIFWKSWKTILISVAGACLIAFATLLLVIRSRKVRSRRDDELIRFVLRHLSEADQQAASETAERRQSGGNDDLLEERISGIHEEIDEGRRLSNDYESILDEDVSGTILVNRKVSSSTHYQSDSLEHSRTWPRGASALSQKDKGLLNVSKSCGDLPNGKTDTLEHVYDKTATTEQEPEPFYSTLVRANSEMEEQPRLRWFMLKDSRDDGRYTGAFYSIEAEKPIELKDFSTREGCSTNTDCEGEYLTALDSNSEHEDYLELIAD</sequence>
<proteinExistence type="predicted"/>
<evidence type="ECO:0000313" key="2">
    <source>
        <dbReference type="EMBL" id="GFO12608.1"/>
    </source>
</evidence>
<feature type="transmembrane region" description="Helical" evidence="1">
    <location>
        <begin position="241"/>
        <end position="260"/>
    </location>
</feature>
<evidence type="ECO:0000256" key="1">
    <source>
        <dbReference type="SAM" id="Phobius"/>
    </source>
</evidence>
<accession>A0AAV4AZ57</accession>
<keyword evidence="1" id="KW-1133">Transmembrane helix</keyword>